<sequence length="249" mass="25842">MPPIQVHIDDPITPKKAEGMTPRTSEAATPPSAAEASTTQARSQYPAARPGAAAVPAATPYAPQPGPQPTPTRIIHSSSNDAPPPPQPGEAPVPFGTSTPVTATLLPPPPKAGEPMPVTTMPAQMGVSSPQHNYKPTHSTSTYSPLGRAGGPTTVNFGAVPAPTPTIVGSHPPGYHQNVDAQEMSSAQRASLDAEQRRGSFAPGLGMGGNDSNDFSAGSVWNTMKTYANFAGNKLAETEKEVWKRINKD</sequence>
<gene>
    <name evidence="2" type="ORF">DOTSEDRAFT_68213</name>
</gene>
<proteinExistence type="predicted"/>
<dbReference type="Proteomes" id="UP000016933">
    <property type="component" value="Unassembled WGS sequence"/>
</dbReference>
<feature type="compositionally biased region" description="Low complexity" evidence="1">
    <location>
        <begin position="92"/>
        <end position="105"/>
    </location>
</feature>
<evidence type="ECO:0000256" key="1">
    <source>
        <dbReference type="SAM" id="MobiDB-lite"/>
    </source>
</evidence>
<accession>N1Q479</accession>
<feature type="compositionally biased region" description="Polar residues" evidence="1">
    <location>
        <begin position="126"/>
        <end position="144"/>
    </location>
</feature>
<feature type="compositionally biased region" description="Polar residues" evidence="1">
    <location>
        <begin position="179"/>
        <end position="189"/>
    </location>
</feature>
<dbReference type="STRING" id="675120.N1Q479"/>
<name>N1Q479_DOTSN</name>
<organism evidence="2 3">
    <name type="scientific">Dothistroma septosporum (strain NZE10 / CBS 128990)</name>
    <name type="common">Red band needle blight fungus</name>
    <name type="synonym">Mycosphaerella pini</name>
    <dbReference type="NCBI Taxonomy" id="675120"/>
    <lineage>
        <taxon>Eukaryota</taxon>
        <taxon>Fungi</taxon>
        <taxon>Dikarya</taxon>
        <taxon>Ascomycota</taxon>
        <taxon>Pezizomycotina</taxon>
        <taxon>Dothideomycetes</taxon>
        <taxon>Dothideomycetidae</taxon>
        <taxon>Mycosphaerellales</taxon>
        <taxon>Mycosphaerellaceae</taxon>
        <taxon>Dothistroma</taxon>
    </lineage>
</organism>
<dbReference type="eggNOG" id="ENOG502STYS">
    <property type="taxonomic scope" value="Eukaryota"/>
</dbReference>
<protein>
    <submittedName>
        <fullName evidence="2">Uncharacterized protein</fullName>
    </submittedName>
</protein>
<dbReference type="OMA" id="SHPPGYQ"/>
<feature type="compositionally biased region" description="Low complexity" evidence="1">
    <location>
        <begin position="46"/>
        <end position="61"/>
    </location>
</feature>
<dbReference type="HOGENOM" id="CLU_058869_0_0_1"/>
<dbReference type="AlphaFoldDB" id="N1Q479"/>
<dbReference type="OrthoDB" id="5385910at2759"/>
<feature type="region of interest" description="Disordered" evidence="1">
    <location>
        <begin position="1"/>
        <end position="211"/>
    </location>
</feature>
<feature type="compositionally biased region" description="Low complexity" evidence="1">
    <location>
        <begin position="21"/>
        <end position="39"/>
    </location>
</feature>
<evidence type="ECO:0000313" key="3">
    <source>
        <dbReference type="Proteomes" id="UP000016933"/>
    </source>
</evidence>
<feature type="compositionally biased region" description="Basic and acidic residues" evidence="1">
    <location>
        <begin position="7"/>
        <end position="18"/>
    </location>
</feature>
<feature type="compositionally biased region" description="Pro residues" evidence="1">
    <location>
        <begin position="82"/>
        <end position="91"/>
    </location>
</feature>
<evidence type="ECO:0000313" key="2">
    <source>
        <dbReference type="EMBL" id="EME49359.1"/>
    </source>
</evidence>
<dbReference type="EMBL" id="KB446535">
    <property type="protein sequence ID" value="EME49359.1"/>
    <property type="molecule type" value="Genomic_DNA"/>
</dbReference>
<keyword evidence="3" id="KW-1185">Reference proteome</keyword>
<reference evidence="3" key="1">
    <citation type="journal article" date="2012" name="PLoS Genet.">
        <title>The genomes of the fungal plant pathogens Cladosporium fulvum and Dothistroma septosporum reveal adaptation to different hosts and lifestyles but also signatures of common ancestry.</title>
        <authorList>
            <person name="de Wit P.J.G.M."/>
            <person name="van der Burgt A."/>
            <person name="Oekmen B."/>
            <person name="Stergiopoulos I."/>
            <person name="Abd-Elsalam K.A."/>
            <person name="Aerts A.L."/>
            <person name="Bahkali A.H."/>
            <person name="Beenen H.G."/>
            <person name="Chettri P."/>
            <person name="Cox M.P."/>
            <person name="Datema E."/>
            <person name="de Vries R.P."/>
            <person name="Dhillon B."/>
            <person name="Ganley A.R."/>
            <person name="Griffiths S.A."/>
            <person name="Guo Y."/>
            <person name="Hamelin R.C."/>
            <person name="Henrissat B."/>
            <person name="Kabir M.S."/>
            <person name="Jashni M.K."/>
            <person name="Kema G."/>
            <person name="Klaubauf S."/>
            <person name="Lapidus A."/>
            <person name="Levasseur A."/>
            <person name="Lindquist E."/>
            <person name="Mehrabi R."/>
            <person name="Ohm R.A."/>
            <person name="Owen T.J."/>
            <person name="Salamov A."/>
            <person name="Schwelm A."/>
            <person name="Schijlen E."/>
            <person name="Sun H."/>
            <person name="van den Burg H.A."/>
            <person name="van Ham R.C.H.J."/>
            <person name="Zhang S."/>
            <person name="Goodwin S.B."/>
            <person name="Grigoriev I.V."/>
            <person name="Collemare J."/>
            <person name="Bradshaw R.E."/>
        </authorList>
    </citation>
    <scope>NUCLEOTIDE SEQUENCE [LARGE SCALE GENOMIC DNA]</scope>
    <source>
        <strain evidence="3">NZE10 / CBS 128990</strain>
    </source>
</reference>
<reference evidence="2 3" key="2">
    <citation type="journal article" date="2012" name="PLoS Pathog.">
        <title>Diverse lifestyles and strategies of plant pathogenesis encoded in the genomes of eighteen Dothideomycetes fungi.</title>
        <authorList>
            <person name="Ohm R.A."/>
            <person name="Feau N."/>
            <person name="Henrissat B."/>
            <person name="Schoch C.L."/>
            <person name="Horwitz B.A."/>
            <person name="Barry K.W."/>
            <person name="Condon B.J."/>
            <person name="Copeland A.C."/>
            <person name="Dhillon B."/>
            <person name="Glaser F."/>
            <person name="Hesse C.N."/>
            <person name="Kosti I."/>
            <person name="LaButti K."/>
            <person name="Lindquist E.A."/>
            <person name="Lucas S."/>
            <person name="Salamov A.A."/>
            <person name="Bradshaw R.E."/>
            <person name="Ciuffetti L."/>
            <person name="Hamelin R.C."/>
            <person name="Kema G.H.J."/>
            <person name="Lawrence C."/>
            <person name="Scott J.A."/>
            <person name="Spatafora J.W."/>
            <person name="Turgeon B.G."/>
            <person name="de Wit P.J.G.M."/>
            <person name="Zhong S."/>
            <person name="Goodwin S.B."/>
            <person name="Grigoriev I.V."/>
        </authorList>
    </citation>
    <scope>NUCLEOTIDE SEQUENCE [LARGE SCALE GENOMIC DNA]</scope>
    <source>
        <strain evidence="3">NZE10 / CBS 128990</strain>
    </source>
</reference>